<dbReference type="Proteomes" id="UP000199025">
    <property type="component" value="Unassembled WGS sequence"/>
</dbReference>
<dbReference type="EMBL" id="FORP01000002">
    <property type="protein sequence ID" value="SFI92681.1"/>
    <property type="molecule type" value="Genomic_DNA"/>
</dbReference>
<evidence type="ECO:0000256" key="1">
    <source>
        <dbReference type="ARBA" id="ARBA00004496"/>
    </source>
</evidence>
<protein>
    <submittedName>
        <fullName evidence="5">EspG family protein</fullName>
    </submittedName>
</protein>
<accession>A0A1I3M6R3</accession>
<evidence type="ECO:0000313" key="5">
    <source>
        <dbReference type="EMBL" id="SFI92681.1"/>
    </source>
</evidence>
<keyword evidence="6" id="KW-1185">Reference proteome</keyword>
<dbReference type="STRING" id="115433.SAMN05421835_102206"/>
<sequence>MPAVRSDYLSLPLDALAGAVEREKAGTLHLVLRPEPLWLPDDEKRAAERRMLESLDAAGLLDRQGRLDVEFLDWLPLLTNASVEYYGWVHDGRRTYGVLAAARGLQGIVAVRVDDGIALKPVHRDRLAESLVAELPDVRPGGGRPLVIRVAELEEAGREDRIPSWDIRDLVNVLQRPVSGTGELYVAHRDELNRYHQLDTPLHYADTDWGRYLNYATGTGSDAQIYLAPGHPTAIIEHLRKLEQTLPS</sequence>
<evidence type="ECO:0000256" key="3">
    <source>
        <dbReference type="ARBA" id="ARBA00022490"/>
    </source>
</evidence>
<comment type="subcellular location">
    <subcellularLocation>
        <location evidence="1">Cytoplasm</location>
    </subcellularLocation>
</comment>
<evidence type="ECO:0000256" key="2">
    <source>
        <dbReference type="ARBA" id="ARBA00006411"/>
    </source>
</evidence>
<proteinExistence type="inferred from homology"/>
<keyword evidence="4" id="KW-0143">Chaperone</keyword>
<organism evidence="5 6">
    <name type="scientific">Amycolatopsis sacchari</name>
    <dbReference type="NCBI Taxonomy" id="115433"/>
    <lineage>
        <taxon>Bacteria</taxon>
        <taxon>Bacillati</taxon>
        <taxon>Actinomycetota</taxon>
        <taxon>Actinomycetes</taxon>
        <taxon>Pseudonocardiales</taxon>
        <taxon>Pseudonocardiaceae</taxon>
        <taxon>Amycolatopsis</taxon>
    </lineage>
</organism>
<dbReference type="InterPro" id="IPR025734">
    <property type="entry name" value="EspG"/>
</dbReference>
<dbReference type="RefSeq" id="WP_245782906.1">
    <property type="nucleotide sequence ID" value="NZ_CBDQZW010000027.1"/>
</dbReference>
<evidence type="ECO:0000313" key="6">
    <source>
        <dbReference type="Proteomes" id="UP000199025"/>
    </source>
</evidence>
<evidence type="ECO:0000256" key="4">
    <source>
        <dbReference type="ARBA" id="ARBA00023186"/>
    </source>
</evidence>
<reference evidence="5 6" key="1">
    <citation type="submission" date="2016-10" db="EMBL/GenBank/DDBJ databases">
        <authorList>
            <person name="de Groot N.N."/>
        </authorList>
    </citation>
    <scope>NUCLEOTIDE SEQUENCE [LARGE SCALE GENOMIC DNA]</scope>
    <source>
        <strain evidence="5 6">DSM 44468</strain>
    </source>
</reference>
<comment type="similarity">
    <text evidence="2">Belongs to the EspG family.</text>
</comment>
<dbReference type="AlphaFoldDB" id="A0A1I3M6R3"/>
<gene>
    <name evidence="5" type="ORF">SAMN05421835_102206</name>
</gene>
<name>A0A1I3M6R3_9PSEU</name>
<keyword evidence="3" id="KW-0963">Cytoplasm</keyword>
<dbReference type="Pfam" id="PF14011">
    <property type="entry name" value="ESX-1_EspG"/>
    <property type="match status" value="1"/>
</dbReference>